<comment type="caution">
    <text evidence="1">The sequence shown here is derived from an EMBL/GenBank/DDBJ whole genome shotgun (WGS) entry which is preliminary data.</text>
</comment>
<dbReference type="Gene3D" id="6.10.250.10">
    <property type="match status" value="1"/>
</dbReference>
<sequence length="69" mass="7813">MVSRILPAVAQAGRQRIPERTNDGRIAGVKWGRKVHPRTPMVLTLVLQGETLITETDKYLISNIRSFKK</sequence>
<organism evidence="1 2">
    <name type="scientific">Erwinia psidii</name>
    <dbReference type="NCBI Taxonomy" id="69224"/>
    <lineage>
        <taxon>Bacteria</taxon>
        <taxon>Pseudomonadati</taxon>
        <taxon>Pseudomonadota</taxon>
        <taxon>Gammaproteobacteria</taxon>
        <taxon>Enterobacterales</taxon>
        <taxon>Erwiniaceae</taxon>
        <taxon>Erwinia</taxon>
    </lineage>
</organism>
<evidence type="ECO:0000313" key="2">
    <source>
        <dbReference type="Proteomes" id="UP000279457"/>
    </source>
</evidence>
<accession>A0A3N6SG96</accession>
<name>A0A3N6SG96_9GAMM</name>
<dbReference type="EMBL" id="RHHM01000020">
    <property type="protein sequence ID" value="RQM36576.1"/>
    <property type="molecule type" value="Genomic_DNA"/>
</dbReference>
<proteinExistence type="predicted"/>
<dbReference type="AlphaFoldDB" id="A0A3N6SG96"/>
<keyword evidence="2" id="KW-1185">Reference proteome</keyword>
<dbReference type="Proteomes" id="UP000279457">
    <property type="component" value="Unassembled WGS sequence"/>
</dbReference>
<gene>
    <name evidence="1" type="ORF">EB241_19890</name>
</gene>
<reference evidence="1 2" key="1">
    <citation type="submission" date="2018-10" db="EMBL/GenBank/DDBJ databases">
        <title>Draft genome sequence for the type isolate of Erwinia psidii, agent causal of bacterial blight in guava (Psidium guajava) and wilt and die-back of Eucalyptus spp.</title>
        <authorList>
            <person name="Hermenegildo P.S."/>
            <person name="Santos S.A."/>
            <person name="Guimaraes L.M.S."/>
            <person name="Vidigal P.M.P."/>
            <person name="Pereira I.C."/>
            <person name="Badel J.L."/>
            <person name="Alfenas-Zerbini P."/>
            <person name="Ferreira M.A.S.V."/>
            <person name="Alfenas A.C."/>
        </authorList>
    </citation>
    <scope>NUCLEOTIDE SEQUENCE [LARGE SCALE GENOMIC DNA]</scope>
    <source>
        <strain evidence="1 2">IBSBF 435</strain>
    </source>
</reference>
<evidence type="ECO:0000313" key="1">
    <source>
        <dbReference type="EMBL" id="RQM36576.1"/>
    </source>
</evidence>
<protein>
    <submittedName>
        <fullName evidence="1">Uncharacterized protein</fullName>
    </submittedName>
</protein>